<comment type="caution">
    <text evidence="2">The sequence shown here is derived from an EMBL/GenBank/DDBJ whole genome shotgun (WGS) entry which is preliminary data.</text>
</comment>
<dbReference type="InterPro" id="IPR003765">
    <property type="entry name" value="NO3_reductase_chaperone_NarJ"/>
</dbReference>
<sequence>MKQSLQTAFSCTSFLLSYPEAGWREALPELQETIRTITNEEIRTLLTRFIKQVQNKTDAQLIDSYVYTFDFGKKTNLYLTYMNTGEQRERGIELLELKQHYQKAGFMVTDKELPDYLPLLLEFLANAPEEDCDPLISKYMKNIQALHEQLKKANCLHEPIIASVLLAIDAWGVQTNEKGVL</sequence>
<gene>
    <name evidence="2" type="ORF">BCB44BAC_03816</name>
</gene>
<proteinExistence type="predicted"/>
<dbReference type="GO" id="GO:0016530">
    <property type="term" value="F:metallochaperone activity"/>
    <property type="evidence" value="ECO:0007669"/>
    <property type="project" value="TreeGrafter"/>
</dbReference>
<dbReference type="GO" id="GO:0051131">
    <property type="term" value="P:chaperone-mediated protein complex assembly"/>
    <property type="evidence" value="ECO:0007669"/>
    <property type="project" value="InterPro"/>
</dbReference>
<dbReference type="EMBL" id="FMIK01000051">
    <property type="protein sequence ID" value="SCM03399.1"/>
    <property type="molecule type" value="Genomic_DNA"/>
</dbReference>
<evidence type="ECO:0000313" key="2">
    <source>
        <dbReference type="EMBL" id="SCM03399.1"/>
    </source>
</evidence>
<dbReference type="RefSeq" id="WP_012095858.1">
    <property type="nucleotide sequence ID" value="NZ_CP024096.1"/>
</dbReference>
<dbReference type="InterPro" id="IPR036411">
    <property type="entry name" value="TorD-like_sf"/>
</dbReference>
<dbReference type="Proteomes" id="UP000242164">
    <property type="component" value="Unassembled WGS sequence"/>
</dbReference>
<keyword evidence="1" id="KW-0534">Nitrate assimilation</keyword>
<dbReference type="NCBIfam" id="TIGR00684">
    <property type="entry name" value="narJ"/>
    <property type="match status" value="1"/>
</dbReference>
<dbReference type="Pfam" id="PF02613">
    <property type="entry name" value="Nitrate_red_del"/>
    <property type="match status" value="1"/>
</dbReference>
<dbReference type="PANTHER" id="PTHR43680">
    <property type="entry name" value="NITRATE REDUCTASE MOLYBDENUM COFACTOR ASSEMBLY CHAPERONE"/>
    <property type="match status" value="1"/>
</dbReference>
<evidence type="ECO:0000256" key="1">
    <source>
        <dbReference type="ARBA" id="ARBA00023063"/>
    </source>
</evidence>
<evidence type="ECO:0000313" key="3">
    <source>
        <dbReference type="Proteomes" id="UP000242164"/>
    </source>
</evidence>
<organism evidence="2 3">
    <name type="scientific">Bacillus cytotoxicus</name>
    <dbReference type="NCBI Taxonomy" id="580165"/>
    <lineage>
        <taxon>Bacteria</taxon>
        <taxon>Bacillati</taxon>
        <taxon>Bacillota</taxon>
        <taxon>Bacilli</taxon>
        <taxon>Bacillales</taxon>
        <taxon>Bacillaceae</taxon>
        <taxon>Bacillus</taxon>
        <taxon>Bacillus cereus group</taxon>
    </lineage>
</organism>
<dbReference type="Gene3D" id="1.10.3480.10">
    <property type="entry name" value="TorD-like"/>
    <property type="match status" value="1"/>
</dbReference>
<dbReference type="SUPFAM" id="SSF89155">
    <property type="entry name" value="TorD-like"/>
    <property type="match status" value="1"/>
</dbReference>
<dbReference type="GO" id="GO:0051082">
    <property type="term" value="F:unfolded protein binding"/>
    <property type="evidence" value="ECO:0007669"/>
    <property type="project" value="InterPro"/>
</dbReference>
<dbReference type="GeneID" id="33898641"/>
<dbReference type="AlphaFoldDB" id="A0AAX2CLT2"/>
<accession>A0AAX2CLT2</accession>
<dbReference type="PANTHER" id="PTHR43680:SF2">
    <property type="entry name" value="NITRATE REDUCTASE MOLYBDENUM COFACTOR ASSEMBLY CHAPERONE NARJ"/>
    <property type="match status" value="1"/>
</dbReference>
<name>A0AAX2CLT2_9BACI</name>
<dbReference type="GO" id="GO:0042128">
    <property type="term" value="P:nitrate assimilation"/>
    <property type="evidence" value="ECO:0007669"/>
    <property type="project" value="UniProtKB-KW"/>
</dbReference>
<reference evidence="2 3" key="1">
    <citation type="submission" date="2016-08" db="EMBL/GenBank/DDBJ databases">
        <authorList>
            <person name="Loux V."/>
            <person name="Rue O."/>
        </authorList>
    </citation>
    <scope>NUCLEOTIDE SEQUENCE [LARGE SCALE GENOMIC DNA]</scope>
    <source>
        <strain evidence="2 3">AFSSA_08CEB44bac</strain>
    </source>
</reference>
<dbReference type="InterPro" id="IPR020945">
    <property type="entry name" value="DMSO/NO3_reduct_chaperone"/>
</dbReference>
<protein>
    <submittedName>
        <fullName evidence="2">Nitrate reductase molybdenum cofactor assembly chaperone</fullName>
    </submittedName>
</protein>